<dbReference type="InterPro" id="IPR036388">
    <property type="entry name" value="WH-like_DNA-bd_sf"/>
</dbReference>
<keyword evidence="8" id="KW-0175">Coiled coil</keyword>
<protein>
    <recommendedName>
        <fullName evidence="10">HSF-type DNA-binding domain-containing protein</fullName>
    </recommendedName>
</protein>
<evidence type="ECO:0000259" key="10">
    <source>
        <dbReference type="SMART" id="SM00415"/>
    </source>
</evidence>
<accession>A0A1D1V2M8</accession>
<feature type="compositionally biased region" description="Polar residues" evidence="9">
    <location>
        <begin position="576"/>
        <end position="585"/>
    </location>
</feature>
<dbReference type="GO" id="GO:0003700">
    <property type="term" value="F:DNA-binding transcription factor activity"/>
    <property type="evidence" value="ECO:0007669"/>
    <property type="project" value="InterPro"/>
</dbReference>
<evidence type="ECO:0000256" key="5">
    <source>
        <dbReference type="ARBA" id="ARBA00023163"/>
    </source>
</evidence>
<sequence length="604" mass="66211">MEKSTPGKKDIPMFLAKLWNLVEDSKTNSLIRWSSSGTSFVVHDPATFAKHLLPQYFKHRNMASFVRVLNMYEFKKVIKLDSNSLKSTKDEMEFYNPNFLRGHEELLIRIKRKPTSTKAVERAIAQRASAGDVVTNGSNSSAVHVPVKVPEQDLTVVLNDVRALRERQETVDEQLTQLKRENESMYNELQEMRRKHAQQQAVVNKLIEFFITLLHNNGNGPTIRAAPSHLAIQDQTNLLNGTSPAKRQRLNDSQAISFANGNHQGPIIRDVTDVWSPAYSQQEPESLDWDNLLQSNDSTSRAQGRALRELSRALASTRTGSRAPSSPVSMPSPATPSQVGSPVSSGTAPSTSLVPQQALVPLNLTNEQIMHFLTSQGVGGKEQLALERVSTPGNNVEQAAVNSYPVPVVPEVANGNLDTSVSGAQLEEQVDTMQANLDSIRDLLQSPSYQLELNQLLNLFPDANTASTSTMGVPVTQDGQSSPWNMTQLVDGNGVYPGNELTDNFNMQGTPEDLADVDDFLNAFEEDVPTDDLIEGVTIQIPEYPPSTVDNVVEIPLDNHVQPPVTPSQSVSPTSAKTIAQSKTRTAAAAKSLAPSLGRRKRKA</sequence>
<proteinExistence type="inferred from homology"/>
<evidence type="ECO:0000256" key="6">
    <source>
        <dbReference type="ARBA" id="ARBA00023242"/>
    </source>
</evidence>
<feature type="domain" description="HSF-type DNA-binding" evidence="10">
    <location>
        <begin position="10"/>
        <end position="113"/>
    </location>
</feature>
<evidence type="ECO:0000256" key="1">
    <source>
        <dbReference type="ARBA" id="ARBA00004123"/>
    </source>
</evidence>
<keyword evidence="12" id="KW-1185">Reference proteome</keyword>
<evidence type="ECO:0000256" key="8">
    <source>
        <dbReference type="SAM" id="Coils"/>
    </source>
</evidence>
<feature type="compositionally biased region" description="Polar residues" evidence="9">
    <location>
        <begin position="314"/>
        <end position="323"/>
    </location>
</feature>
<comment type="subcellular location">
    <subcellularLocation>
        <location evidence="1">Nucleus</location>
    </subcellularLocation>
</comment>
<keyword evidence="3" id="KW-0805">Transcription regulation</keyword>
<feature type="region of interest" description="Disordered" evidence="9">
    <location>
        <begin position="561"/>
        <end position="604"/>
    </location>
</feature>
<dbReference type="EMBL" id="BDGG01000003">
    <property type="protein sequence ID" value="GAU96064.1"/>
    <property type="molecule type" value="Genomic_DNA"/>
</dbReference>
<dbReference type="STRING" id="947166.A0A1D1V2M8"/>
<dbReference type="InterPro" id="IPR036390">
    <property type="entry name" value="WH_DNA-bd_sf"/>
</dbReference>
<name>A0A1D1V2M8_RAMVA</name>
<gene>
    <name evidence="11" type="primary">RvY_07562</name>
    <name evidence="11" type="synonym">RvY_07562.2</name>
    <name evidence="11" type="ORF">RvY_07562-2</name>
</gene>
<evidence type="ECO:0000256" key="2">
    <source>
        <dbReference type="ARBA" id="ARBA00006403"/>
    </source>
</evidence>
<feature type="compositionally biased region" description="Low complexity" evidence="9">
    <location>
        <begin position="324"/>
        <end position="337"/>
    </location>
</feature>
<keyword evidence="4" id="KW-0238">DNA-binding</keyword>
<comment type="similarity">
    <text evidence="2 7">Belongs to the HSF family.</text>
</comment>
<dbReference type="InterPro" id="IPR000232">
    <property type="entry name" value="HSF_DNA-bd"/>
</dbReference>
<feature type="region of interest" description="Disordered" evidence="9">
    <location>
        <begin position="313"/>
        <end position="352"/>
    </location>
</feature>
<reference evidence="11 12" key="1">
    <citation type="journal article" date="2016" name="Nat. Commun.">
        <title>Extremotolerant tardigrade genome and improved radiotolerance of human cultured cells by tardigrade-unique protein.</title>
        <authorList>
            <person name="Hashimoto T."/>
            <person name="Horikawa D.D."/>
            <person name="Saito Y."/>
            <person name="Kuwahara H."/>
            <person name="Kozuka-Hata H."/>
            <person name="Shin-I T."/>
            <person name="Minakuchi Y."/>
            <person name="Ohishi K."/>
            <person name="Motoyama A."/>
            <person name="Aizu T."/>
            <person name="Enomoto A."/>
            <person name="Kondo K."/>
            <person name="Tanaka S."/>
            <person name="Hara Y."/>
            <person name="Koshikawa S."/>
            <person name="Sagara H."/>
            <person name="Miura T."/>
            <person name="Yokobori S."/>
            <person name="Miyagawa K."/>
            <person name="Suzuki Y."/>
            <person name="Kubo T."/>
            <person name="Oyama M."/>
            <person name="Kohara Y."/>
            <person name="Fujiyama A."/>
            <person name="Arakawa K."/>
            <person name="Katayama T."/>
            <person name="Toyoda A."/>
            <person name="Kunieda T."/>
        </authorList>
    </citation>
    <scope>NUCLEOTIDE SEQUENCE [LARGE SCALE GENOMIC DNA]</scope>
    <source>
        <strain evidence="11 12">YOKOZUNA-1</strain>
    </source>
</reference>
<dbReference type="GO" id="GO:0043565">
    <property type="term" value="F:sequence-specific DNA binding"/>
    <property type="evidence" value="ECO:0007669"/>
    <property type="project" value="InterPro"/>
</dbReference>
<dbReference type="SUPFAM" id="SSF46785">
    <property type="entry name" value="Winged helix' DNA-binding domain"/>
    <property type="match status" value="1"/>
</dbReference>
<dbReference type="Pfam" id="PF00447">
    <property type="entry name" value="HSF_DNA-bind"/>
    <property type="match status" value="1"/>
</dbReference>
<evidence type="ECO:0000256" key="9">
    <source>
        <dbReference type="SAM" id="MobiDB-lite"/>
    </source>
</evidence>
<dbReference type="PRINTS" id="PR00056">
    <property type="entry name" value="HSFDOMAIN"/>
</dbReference>
<evidence type="ECO:0000313" key="11">
    <source>
        <dbReference type="EMBL" id="GAU96064.1"/>
    </source>
</evidence>
<dbReference type="SMART" id="SM00415">
    <property type="entry name" value="HSF"/>
    <property type="match status" value="1"/>
</dbReference>
<evidence type="ECO:0000256" key="3">
    <source>
        <dbReference type="ARBA" id="ARBA00023015"/>
    </source>
</evidence>
<feature type="coiled-coil region" evidence="8">
    <location>
        <begin position="161"/>
        <end position="202"/>
    </location>
</feature>
<feature type="compositionally biased region" description="Polar residues" evidence="9">
    <location>
        <begin position="338"/>
        <end position="352"/>
    </location>
</feature>
<dbReference type="PANTHER" id="PTHR10015">
    <property type="entry name" value="HEAT SHOCK TRANSCRIPTION FACTOR"/>
    <property type="match status" value="1"/>
</dbReference>
<evidence type="ECO:0000256" key="7">
    <source>
        <dbReference type="RuleBase" id="RU004020"/>
    </source>
</evidence>
<dbReference type="PANTHER" id="PTHR10015:SF427">
    <property type="entry name" value="HEAT SHOCK FACTOR PROTEIN"/>
    <property type="match status" value="1"/>
</dbReference>
<evidence type="ECO:0000313" key="12">
    <source>
        <dbReference type="Proteomes" id="UP000186922"/>
    </source>
</evidence>
<dbReference type="Gene3D" id="1.10.10.10">
    <property type="entry name" value="Winged helix-like DNA-binding domain superfamily/Winged helix DNA-binding domain"/>
    <property type="match status" value="1"/>
</dbReference>
<comment type="caution">
    <text evidence="11">The sequence shown here is derived from an EMBL/GenBank/DDBJ whole genome shotgun (WGS) entry which is preliminary data.</text>
</comment>
<dbReference type="FunFam" id="1.10.10.10:FF:000027">
    <property type="entry name" value="Heat shock transcription factor 1"/>
    <property type="match status" value="1"/>
</dbReference>
<keyword evidence="5" id="KW-0804">Transcription</keyword>
<dbReference type="GO" id="GO:0005634">
    <property type="term" value="C:nucleus"/>
    <property type="evidence" value="ECO:0007669"/>
    <property type="project" value="UniProtKB-SubCell"/>
</dbReference>
<keyword evidence="6" id="KW-0539">Nucleus</keyword>
<evidence type="ECO:0000256" key="4">
    <source>
        <dbReference type="ARBA" id="ARBA00023125"/>
    </source>
</evidence>
<feature type="compositionally biased region" description="Low complexity" evidence="9">
    <location>
        <begin position="561"/>
        <end position="575"/>
    </location>
</feature>
<dbReference type="AlphaFoldDB" id="A0A1D1V2M8"/>
<organism evidence="11 12">
    <name type="scientific">Ramazzottius varieornatus</name>
    <name type="common">Water bear</name>
    <name type="synonym">Tardigrade</name>
    <dbReference type="NCBI Taxonomy" id="947166"/>
    <lineage>
        <taxon>Eukaryota</taxon>
        <taxon>Metazoa</taxon>
        <taxon>Ecdysozoa</taxon>
        <taxon>Tardigrada</taxon>
        <taxon>Eutardigrada</taxon>
        <taxon>Parachela</taxon>
        <taxon>Hypsibioidea</taxon>
        <taxon>Ramazzottiidae</taxon>
        <taxon>Ramazzottius</taxon>
    </lineage>
</organism>
<dbReference type="Proteomes" id="UP000186922">
    <property type="component" value="Unassembled WGS sequence"/>
</dbReference>